<comment type="caution">
    <text evidence="2">The sequence shown here is derived from an EMBL/GenBank/DDBJ whole genome shotgun (WGS) entry which is preliminary data.</text>
</comment>
<organism evidence="2 3">
    <name type="scientific">Trifolium medium</name>
    <dbReference type="NCBI Taxonomy" id="97028"/>
    <lineage>
        <taxon>Eukaryota</taxon>
        <taxon>Viridiplantae</taxon>
        <taxon>Streptophyta</taxon>
        <taxon>Embryophyta</taxon>
        <taxon>Tracheophyta</taxon>
        <taxon>Spermatophyta</taxon>
        <taxon>Magnoliopsida</taxon>
        <taxon>eudicotyledons</taxon>
        <taxon>Gunneridae</taxon>
        <taxon>Pentapetalae</taxon>
        <taxon>rosids</taxon>
        <taxon>fabids</taxon>
        <taxon>Fabales</taxon>
        <taxon>Fabaceae</taxon>
        <taxon>Papilionoideae</taxon>
        <taxon>50 kb inversion clade</taxon>
        <taxon>NPAAA clade</taxon>
        <taxon>Hologalegina</taxon>
        <taxon>IRL clade</taxon>
        <taxon>Trifolieae</taxon>
        <taxon>Trifolium</taxon>
    </lineage>
</organism>
<accession>A0A392P1R8</accession>
<dbReference type="Proteomes" id="UP000265520">
    <property type="component" value="Unassembled WGS sequence"/>
</dbReference>
<keyword evidence="3" id="KW-1185">Reference proteome</keyword>
<protein>
    <submittedName>
        <fullName evidence="2">Uncharacterized protein</fullName>
    </submittedName>
</protein>
<dbReference type="AlphaFoldDB" id="A0A392P1R8"/>
<sequence>MEQNHTQGKQTLVSLKRKHTSYCDNWFRESPKRTRQHTSIRSWQPKSPVLMPPGDLVKRNRRRSRLAPPVMVAVACRRRGCWSTLVVVK</sequence>
<proteinExistence type="predicted"/>
<dbReference type="EMBL" id="LXQA010060397">
    <property type="protein sequence ID" value="MCI06001.1"/>
    <property type="molecule type" value="Genomic_DNA"/>
</dbReference>
<feature type="region of interest" description="Disordered" evidence="1">
    <location>
        <begin position="32"/>
        <end position="56"/>
    </location>
</feature>
<evidence type="ECO:0000313" key="2">
    <source>
        <dbReference type="EMBL" id="MCI06001.1"/>
    </source>
</evidence>
<name>A0A392P1R8_9FABA</name>
<evidence type="ECO:0000256" key="1">
    <source>
        <dbReference type="SAM" id="MobiDB-lite"/>
    </source>
</evidence>
<reference evidence="2 3" key="1">
    <citation type="journal article" date="2018" name="Front. Plant Sci.">
        <title>Red Clover (Trifolium pratense) and Zigzag Clover (T. medium) - A Picture of Genomic Similarities and Differences.</title>
        <authorList>
            <person name="Dluhosova J."/>
            <person name="Istvanek J."/>
            <person name="Nedelnik J."/>
            <person name="Repkova J."/>
        </authorList>
    </citation>
    <scope>NUCLEOTIDE SEQUENCE [LARGE SCALE GENOMIC DNA]</scope>
    <source>
        <strain evidence="3">cv. 10/8</strain>
        <tissue evidence="2">Leaf</tissue>
    </source>
</reference>
<evidence type="ECO:0000313" key="3">
    <source>
        <dbReference type="Proteomes" id="UP000265520"/>
    </source>
</evidence>